<evidence type="ECO:0000259" key="2">
    <source>
        <dbReference type="Pfam" id="PF07687"/>
    </source>
</evidence>
<dbReference type="NCBIfam" id="TIGR01891">
    <property type="entry name" value="amidohydrolases"/>
    <property type="match status" value="1"/>
</dbReference>
<dbReference type="Proteomes" id="UP001272097">
    <property type="component" value="Unassembled WGS sequence"/>
</dbReference>
<dbReference type="Pfam" id="PF07687">
    <property type="entry name" value="M20_dimer"/>
    <property type="match status" value="1"/>
</dbReference>
<dbReference type="Gene3D" id="3.40.630.10">
    <property type="entry name" value="Zn peptidases"/>
    <property type="match status" value="1"/>
</dbReference>
<dbReference type="InterPro" id="IPR011650">
    <property type="entry name" value="Peptidase_M20_dimer"/>
</dbReference>
<dbReference type="PIRSF" id="PIRSF005962">
    <property type="entry name" value="Pept_M20D_amidohydro"/>
    <property type="match status" value="1"/>
</dbReference>
<feature type="domain" description="Peptidase M20 dimerisation" evidence="2">
    <location>
        <begin position="186"/>
        <end position="279"/>
    </location>
</feature>
<dbReference type="SUPFAM" id="SSF55031">
    <property type="entry name" value="Bacterial exopeptidase dimerisation domain"/>
    <property type="match status" value="1"/>
</dbReference>
<comment type="caution">
    <text evidence="3">The sequence shown here is derived from an EMBL/GenBank/DDBJ whole genome shotgun (WGS) entry which is preliminary data.</text>
</comment>
<dbReference type="InterPro" id="IPR036264">
    <property type="entry name" value="Bact_exopeptidase_dim_dom"/>
</dbReference>
<protein>
    <submittedName>
        <fullName evidence="3">M20 aminoacylase family protein</fullName>
    </submittedName>
</protein>
<proteinExistence type="predicted"/>
<dbReference type="PANTHER" id="PTHR11014">
    <property type="entry name" value="PEPTIDASE M20 FAMILY MEMBER"/>
    <property type="match status" value="1"/>
</dbReference>
<dbReference type="SUPFAM" id="SSF53187">
    <property type="entry name" value="Zn-dependent exopeptidases"/>
    <property type="match status" value="1"/>
</dbReference>
<evidence type="ECO:0000313" key="3">
    <source>
        <dbReference type="EMBL" id="MDX8441056.1"/>
    </source>
</evidence>
<dbReference type="Gene3D" id="3.30.70.360">
    <property type="match status" value="1"/>
</dbReference>
<keyword evidence="1" id="KW-0378">Hydrolase</keyword>
<evidence type="ECO:0000313" key="4">
    <source>
        <dbReference type="Proteomes" id="UP001272097"/>
    </source>
</evidence>
<keyword evidence="4" id="KW-1185">Reference proteome</keyword>
<gene>
    <name evidence="3" type="ORF">RFM51_15795</name>
</gene>
<dbReference type="InterPro" id="IPR002933">
    <property type="entry name" value="Peptidase_M20"/>
</dbReference>
<dbReference type="Pfam" id="PF01546">
    <property type="entry name" value="Peptidase_M20"/>
    <property type="match status" value="1"/>
</dbReference>
<dbReference type="PANTHER" id="PTHR11014:SF63">
    <property type="entry name" value="METALLOPEPTIDASE, PUTATIVE (AFU_ORTHOLOGUE AFUA_6G09600)-RELATED"/>
    <property type="match status" value="1"/>
</dbReference>
<evidence type="ECO:0000256" key="1">
    <source>
        <dbReference type="ARBA" id="ARBA00022801"/>
    </source>
</evidence>
<dbReference type="RefSeq" id="WP_320214991.1">
    <property type="nucleotide sequence ID" value="NZ_JAVIIS010000020.1"/>
</dbReference>
<reference evidence="3 4" key="1">
    <citation type="submission" date="2023-08" db="EMBL/GenBank/DDBJ databases">
        <title>Implementing the SeqCode for naming new Mesorhizobium species isolated from Vachellia karroo root nodules.</title>
        <authorList>
            <person name="Van Lill M."/>
        </authorList>
    </citation>
    <scope>NUCLEOTIDE SEQUENCE [LARGE SCALE GENOMIC DNA]</scope>
    <source>
        <strain evidence="3 4">VK3E</strain>
    </source>
</reference>
<dbReference type="CDD" id="cd05666">
    <property type="entry name" value="M20_Acy1-like"/>
    <property type="match status" value="1"/>
</dbReference>
<organism evidence="3 4">
    <name type="scientific">Mesorhizobium australafricanum</name>
    <dbReference type="NCBI Taxonomy" id="3072311"/>
    <lineage>
        <taxon>Bacteria</taxon>
        <taxon>Pseudomonadati</taxon>
        <taxon>Pseudomonadota</taxon>
        <taxon>Alphaproteobacteria</taxon>
        <taxon>Hyphomicrobiales</taxon>
        <taxon>Phyllobacteriaceae</taxon>
        <taxon>Mesorhizobium</taxon>
    </lineage>
</organism>
<dbReference type="EMBL" id="JAVIIS010000020">
    <property type="protein sequence ID" value="MDX8441056.1"/>
    <property type="molecule type" value="Genomic_DNA"/>
</dbReference>
<sequence>MPILNRAAEMQEEVAGWRRHLHQTPELNFDVHQTADFVTEKLKAFGCDEVVTGLGKTGVVGIIRGRKGDGATIGLRADMDALPIDEITGKPWASTVRGKMHACGHDGHTAMLLGAAKYLAETRNFAGSVAVIFQPAEEGGGGGNEMVKDGMMERFGIEKVFGMHNMPGLPVGQFAIKPGPIMAATAEFTITVKGRGGHAAMPHGTIDPIVITSQLVGALQTIASRSTDPVEAVVVSVTKFHAGDAYNVIPESAEIAGTVRTLKKEVAKKSEERIRAICAGIATAFGATIDVDYDANYPVTFNHAEETEFAGDIAANVAGDSHVHRAIQPVMGGEDFSYMLEARPGAFIFIGNGDTAGLHHPAYDFNDEVIPHGMSYWVKLAETALAA</sequence>
<accession>A0ABU4WYB2</accession>
<dbReference type="InterPro" id="IPR017439">
    <property type="entry name" value="Amidohydrolase"/>
</dbReference>
<name>A0ABU4WYB2_9HYPH</name>